<organism evidence="2 3">
    <name type="scientific">Adonisia turfae CCMR0081</name>
    <dbReference type="NCBI Taxonomy" id="2292702"/>
    <lineage>
        <taxon>Bacteria</taxon>
        <taxon>Bacillati</taxon>
        <taxon>Cyanobacteriota</taxon>
        <taxon>Adonisia</taxon>
        <taxon>Adonisia turfae</taxon>
    </lineage>
</organism>
<feature type="transmembrane region" description="Helical" evidence="1">
    <location>
        <begin position="25"/>
        <end position="45"/>
    </location>
</feature>
<protein>
    <submittedName>
        <fullName evidence="2">Uncharacterized protein</fullName>
    </submittedName>
</protein>
<dbReference type="Proteomes" id="UP000481033">
    <property type="component" value="Unassembled WGS sequence"/>
</dbReference>
<feature type="transmembrane region" description="Helical" evidence="1">
    <location>
        <begin position="66"/>
        <end position="85"/>
    </location>
</feature>
<evidence type="ECO:0000313" key="3">
    <source>
        <dbReference type="Proteomes" id="UP000481033"/>
    </source>
</evidence>
<evidence type="ECO:0000256" key="1">
    <source>
        <dbReference type="SAM" id="Phobius"/>
    </source>
</evidence>
<name>A0A6M0RJC4_9CYAN</name>
<gene>
    <name evidence="2" type="ORF">DXZ20_08760</name>
</gene>
<feature type="transmembrane region" description="Helical" evidence="1">
    <location>
        <begin position="122"/>
        <end position="141"/>
    </location>
</feature>
<feature type="transmembrane region" description="Helical" evidence="1">
    <location>
        <begin position="161"/>
        <end position="181"/>
    </location>
</feature>
<dbReference type="PANTHER" id="PTHR36367">
    <property type="entry name" value="TRANSMEMBRANE PROTEIN"/>
    <property type="match status" value="1"/>
</dbReference>
<accession>A0A6M0RJC4</accession>
<keyword evidence="1" id="KW-0812">Transmembrane</keyword>
<keyword evidence="1" id="KW-0472">Membrane</keyword>
<reference evidence="2 3" key="1">
    <citation type="journal article" date="2020" name="Microb. Ecol.">
        <title>Ecogenomics of the Marine Benthic Filamentous Cyanobacterium Adonisia.</title>
        <authorList>
            <person name="Walter J.M."/>
            <person name="Coutinho F.H."/>
            <person name="Leomil L."/>
            <person name="Hargreaves P.I."/>
            <person name="Campeao M.E."/>
            <person name="Vieira V.V."/>
            <person name="Silva B.S."/>
            <person name="Fistarol G.O."/>
            <person name="Salomon P.S."/>
            <person name="Sawabe T."/>
            <person name="Mino S."/>
            <person name="Hosokawa M."/>
            <person name="Miyashita H."/>
            <person name="Maruyama F."/>
            <person name="van Verk M.C."/>
            <person name="Dutilh B.E."/>
            <person name="Thompson C.C."/>
            <person name="Thompson F.L."/>
        </authorList>
    </citation>
    <scope>NUCLEOTIDE SEQUENCE [LARGE SCALE GENOMIC DNA]</scope>
    <source>
        <strain evidence="2 3">CCMR0081</strain>
    </source>
</reference>
<dbReference type="PANTHER" id="PTHR36367:SF2">
    <property type="entry name" value="TRANSMEMBRANE PROTEIN"/>
    <property type="match status" value="1"/>
</dbReference>
<dbReference type="AlphaFoldDB" id="A0A6M0RJC4"/>
<dbReference type="RefSeq" id="WP_163697664.1">
    <property type="nucleotide sequence ID" value="NZ_QXHD01000004.1"/>
</dbReference>
<evidence type="ECO:0000313" key="2">
    <source>
        <dbReference type="EMBL" id="NEZ55761.1"/>
    </source>
</evidence>
<comment type="caution">
    <text evidence="2">The sequence shown here is derived from an EMBL/GenBank/DDBJ whole genome shotgun (WGS) entry which is preliminary data.</text>
</comment>
<keyword evidence="3" id="KW-1185">Reference proteome</keyword>
<proteinExistence type="predicted"/>
<sequence>MPSSSSSPESTLPTSKQESVSLCRLLWVATIVYVGLLLLSPPNWLPGEPIWAIQPDTIQEITNESLNFFFILPLLNLAGVSYLQAPMVNPAAQVFFNLAEAWIFMFLPLMMMDERSQHLPKLMVWGLAMFFTNVFLMPYMALRLQQPVPETTLEPTKGILVRFFGALGLTVGNLAIIWFCLNRPELGGALSRFSYLGEQITHNRVTLAFVVDIALFWVFQSWLMGAVMPVGGRLRGLRFIPFWGLAIWLLV</sequence>
<feature type="transmembrane region" description="Helical" evidence="1">
    <location>
        <begin position="91"/>
        <end position="110"/>
    </location>
</feature>
<dbReference type="EMBL" id="QXHD01000004">
    <property type="protein sequence ID" value="NEZ55761.1"/>
    <property type="molecule type" value="Genomic_DNA"/>
</dbReference>
<feature type="transmembrane region" description="Helical" evidence="1">
    <location>
        <begin position="202"/>
        <end position="220"/>
    </location>
</feature>
<keyword evidence="1" id="KW-1133">Transmembrane helix</keyword>